<dbReference type="EMBL" id="CP092885">
    <property type="protein sequence ID" value="UYV83504.1"/>
    <property type="molecule type" value="Genomic_DNA"/>
</dbReference>
<dbReference type="PANTHER" id="PTHR46465:SF2">
    <property type="entry name" value="LATERAL SIGNALING TARGET PROTEIN 2 HOMOLOG"/>
    <property type="match status" value="1"/>
</dbReference>
<dbReference type="PANTHER" id="PTHR46465">
    <property type="entry name" value="LATERAL SIGNALING TARGET PROTEIN 2 HOMOLOG"/>
    <property type="match status" value="1"/>
</dbReference>
<evidence type="ECO:0000313" key="1">
    <source>
        <dbReference type="EMBL" id="UYV83504.1"/>
    </source>
</evidence>
<dbReference type="Proteomes" id="UP001235939">
    <property type="component" value="Chromosome 23"/>
</dbReference>
<accession>A0ABY6LQL8</accession>
<protein>
    <submittedName>
        <fullName evidence="1">ZFYVE28</fullName>
    </submittedName>
</protein>
<keyword evidence="2" id="KW-1185">Reference proteome</keyword>
<sequence length="71" mass="8182">MRPLAKALTRALDTVRSLLREQSLRNNPVYSDKKTMVVLCSYVSAMVPVKSSKEYHLQQEIIVLFSETLQR</sequence>
<proteinExistence type="predicted"/>
<dbReference type="InterPro" id="IPR051118">
    <property type="entry name" value="LST-2"/>
</dbReference>
<name>A0ABY6LQL8_9ARAC</name>
<evidence type="ECO:0000313" key="2">
    <source>
        <dbReference type="Proteomes" id="UP001235939"/>
    </source>
</evidence>
<gene>
    <name evidence="1" type="ORF">LAZ67_23001252</name>
</gene>
<organism evidence="1 2">
    <name type="scientific">Cordylochernes scorpioides</name>
    <dbReference type="NCBI Taxonomy" id="51811"/>
    <lineage>
        <taxon>Eukaryota</taxon>
        <taxon>Metazoa</taxon>
        <taxon>Ecdysozoa</taxon>
        <taxon>Arthropoda</taxon>
        <taxon>Chelicerata</taxon>
        <taxon>Arachnida</taxon>
        <taxon>Pseudoscorpiones</taxon>
        <taxon>Cheliferoidea</taxon>
        <taxon>Chernetidae</taxon>
        <taxon>Cordylochernes</taxon>
    </lineage>
</organism>
<reference evidence="1 2" key="1">
    <citation type="submission" date="2022-03" db="EMBL/GenBank/DDBJ databases">
        <title>A chromosomal length assembly of Cordylochernes scorpioides.</title>
        <authorList>
            <person name="Zeh D."/>
            <person name="Zeh J."/>
        </authorList>
    </citation>
    <scope>NUCLEOTIDE SEQUENCE [LARGE SCALE GENOMIC DNA]</scope>
    <source>
        <strain evidence="1">IN4F17</strain>
        <tissue evidence="1">Whole Body</tissue>
    </source>
</reference>